<dbReference type="InterPro" id="IPR008928">
    <property type="entry name" value="6-hairpin_glycosidase_sf"/>
</dbReference>
<dbReference type="InterPro" id="IPR035398">
    <property type="entry name" value="Bac_rhamnosid_C"/>
</dbReference>
<dbReference type="PANTHER" id="PTHR34987">
    <property type="entry name" value="C, PUTATIVE (AFU_ORTHOLOGUE AFUA_3G02880)-RELATED"/>
    <property type="match status" value="1"/>
</dbReference>
<dbReference type="EMBL" id="JAAOAO010000278">
    <property type="protein sequence ID" value="KAF5551028.1"/>
    <property type="molecule type" value="Genomic_DNA"/>
</dbReference>
<accession>A0A8H5JBA9</accession>
<dbReference type="Gene3D" id="2.60.420.10">
    <property type="entry name" value="Maltose phosphorylase, domain 3"/>
    <property type="match status" value="1"/>
</dbReference>
<dbReference type="Pfam" id="PF17390">
    <property type="entry name" value="Bac_rhamnosid_C"/>
    <property type="match status" value="1"/>
</dbReference>
<comment type="caution">
    <text evidence="2">The sequence shown here is derived from an EMBL/GenBank/DDBJ whole genome shotgun (WGS) entry which is preliminary data.</text>
</comment>
<dbReference type="Gene3D" id="1.50.10.10">
    <property type="match status" value="1"/>
</dbReference>
<organism evidence="2 3">
    <name type="scientific">Fusarium napiforme</name>
    <dbReference type="NCBI Taxonomy" id="42672"/>
    <lineage>
        <taxon>Eukaryota</taxon>
        <taxon>Fungi</taxon>
        <taxon>Dikarya</taxon>
        <taxon>Ascomycota</taxon>
        <taxon>Pezizomycotina</taxon>
        <taxon>Sordariomycetes</taxon>
        <taxon>Hypocreomycetidae</taxon>
        <taxon>Hypocreales</taxon>
        <taxon>Nectriaceae</taxon>
        <taxon>Fusarium</taxon>
        <taxon>Fusarium fujikuroi species complex</taxon>
    </lineage>
</organism>
<feature type="domain" description="Alpha-L-rhamnosidase C-terminal" evidence="1">
    <location>
        <begin position="576"/>
        <end position="645"/>
    </location>
</feature>
<proteinExistence type="predicted"/>
<protein>
    <submittedName>
        <fullName evidence="2">Alpha-L-rhamnosidase A</fullName>
    </submittedName>
</protein>
<evidence type="ECO:0000313" key="2">
    <source>
        <dbReference type="EMBL" id="KAF5551028.1"/>
    </source>
</evidence>
<name>A0A8H5JBA9_9HYPO</name>
<reference evidence="2 3" key="1">
    <citation type="submission" date="2020-05" db="EMBL/GenBank/DDBJ databases">
        <title>Identification and distribution of gene clusters putatively required for synthesis of sphingolipid metabolism inhibitors in phylogenetically diverse species of the filamentous fungus Fusarium.</title>
        <authorList>
            <person name="Kim H.-S."/>
            <person name="Busman M."/>
            <person name="Brown D.W."/>
            <person name="Divon H."/>
            <person name="Uhlig S."/>
            <person name="Proctor R.H."/>
        </authorList>
    </citation>
    <scope>NUCLEOTIDE SEQUENCE [LARGE SCALE GENOMIC DNA]</scope>
    <source>
        <strain evidence="2 3">NRRL 25196</strain>
    </source>
</reference>
<sequence length="653" mass="71979">MSKLSSFTLNSKSRVATVDYGTERAGLPFFEVLELEKPVQIELRLSEAFVYLKEPCFVTIRNVGLESTINTVEVRDLPGAFSCSDNILNDIWKLGAQATIDSCLGKSTQPAVWQIDPNSGAYVASQRPAMTIEGHSFANYTLEFDAFIDRGGLCKWVWICQPDHVAILYLGFAKIPFSVKEKTWYRIKSVFGENGKLEISVDGREVLKVDLTNYAPGGKPVSTTGPFGFGAWQDQAAYFRNVIAYDTANKSVIYRNPLTSPETLVEYGTQENLGTVCLDGPKRDRLVWLGDFYHISRIIGASTGGFSYTRGTFDFLLQTQIRSGQIAIAPYLGYDPTKTVTLSLERVYGLDDYQLLGFLAFAHYIRQTNDLQYAKKTWAQWEKQLSWLASNINSTSGLADFDFAFPGAAQGGSLGSCATVETLNAAADIAEAIGKKTSLEYLLGTYGYALGELNTSSVAGTAFCLSSHVASKERAVSAVAALDELELGLGYKDRSTLNDHDIETKISPNTNGLLLQAILAAEDWGRAAKLIYNVWGAMLKDPETRSGASWERRNVLYILTEWVAGLRSANGVQGFGYKNWVVNPELGVHMGLSHARAKVPLYPSGEIEVKWSIKSKKMTVQIKAPPETKGVFWIGKTKKKLGNDSSYQFTIQL</sequence>
<evidence type="ECO:0000313" key="3">
    <source>
        <dbReference type="Proteomes" id="UP000574317"/>
    </source>
</evidence>
<dbReference type="SUPFAM" id="SSF48208">
    <property type="entry name" value="Six-hairpin glycosidases"/>
    <property type="match status" value="1"/>
</dbReference>
<dbReference type="GO" id="GO:0005975">
    <property type="term" value="P:carbohydrate metabolic process"/>
    <property type="evidence" value="ECO:0007669"/>
    <property type="project" value="InterPro"/>
</dbReference>
<gene>
    <name evidence="2" type="ORF">FNAPI_7530</name>
</gene>
<dbReference type="Proteomes" id="UP000574317">
    <property type="component" value="Unassembled WGS sequence"/>
</dbReference>
<evidence type="ECO:0000259" key="1">
    <source>
        <dbReference type="Pfam" id="PF17390"/>
    </source>
</evidence>
<dbReference type="PANTHER" id="PTHR34987:SF4">
    <property type="entry name" value="ALPHA-L-RHAMNOSIDASE C-TERMINAL DOMAIN-CONTAINING PROTEIN"/>
    <property type="match status" value="1"/>
</dbReference>
<dbReference type="AlphaFoldDB" id="A0A8H5JBA9"/>
<keyword evidence="3" id="KW-1185">Reference proteome</keyword>
<dbReference type="InterPro" id="IPR012341">
    <property type="entry name" value="6hp_glycosidase-like_sf"/>
</dbReference>
<dbReference type="GO" id="GO:0003824">
    <property type="term" value="F:catalytic activity"/>
    <property type="evidence" value="ECO:0007669"/>
    <property type="project" value="UniProtKB-ARBA"/>
</dbReference>